<dbReference type="PANTHER" id="PTHR10773">
    <property type="entry name" value="DNA-DIRECTED RNA POLYMERASES I, II, AND III SUBUNIT RPABC2"/>
    <property type="match status" value="1"/>
</dbReference>
<dbReference type="EMBL" id="QKKF02030383">
    <property type="protein sequence ID" value="RZF34732.1"/>
    <property type="molecule type" value="Genomic_DNA"/>
</dbReference>
<comment type="caution">
    <text evidence="1">The sequence shown here is derived from an EMBL/GenBank/DDBJ whole genome shotgun (WGS) entry which is preliminary data.</text>
</comment>
<evidence type="ECO:0000313" key="1">
    <source>
        <dbReference type="EMBL" id="RZF34732.1"/>
    </source>
</evidence>
<name>A0A482WND9_LAOST</name>
<dbReference type="PANTHER" id="PTHR10773:SF19">
    <property type="match status" value="1"/>
</dbReference>
<organism evidence="1 2">
    <name type="scientific">Laodelphax striatellus</name>
    <name type="common">Small brown planthopper</name>
    <name type="synonym">Delphax striatella</name>
    <dbReference type="NCBI Taxonomy" id="195883"/>
    <lineage>
        <taxon>Eukaryota</taxon>
        <taxon>Metazoa</taxon>
        <taxon>Ecdysozoa</taxon>
        <taxon>Arthropoda</taxon>
        <taxon>Hexapoda</taxon>
        <taxon>Insecta</taxon>
        <taxon>Pterygota</taxon>
        <taxon>Neoptera</taxon>
        <taxon>Paraneoptera</taxon>
        <taxon>Hemiptera</taxon>
        <taxon>Auchenorrhyncha</taxon>
        <taxon>Fulgoroidea</taxon>
        <taxon>Delphacidae</taxon>
        <taxon>Criomorphinae</taxon>
        <taxon>Laodelphax</taxon>
    </lineage>
</organism>
<accession>A0A482WND9</accession>
<keyword evidence="2" id="KW-1185">Reference proteome</keyword>
<sequence length="379" mass="44439">MYELYECQKKSKGEKPASYRLYCILFKKTGYKNKKTLKNPHDTCKKCDTFKTQLKNTIEKDKLEHETAYELAYRSKEDDKKRAMENHNERVIVFDLQKCLPTPDLTTNEIYYKRQLWTFNGTIRDTTEGITYCYMWHEGISGRGSNNIASCLYKHIQDNIPNTITHLKTYSDTCSSQNRNINFSIMMLIALKKHPSLEIIDQKFLEPGHTHLECDSNHARIERAKKSSEMKISIPHDWFQFVRTRRVGNSRKIVVRHRVFARISVRVPVRAVRQRHLHAHAQIAVVHHCADFNQGRHFRIVTMGKETKWNRNNKQHNSMSISTGVKTTDKNVHDSVDGVLCAIDQLWNLSLGTLIFIEDIINDITDEVIYNIFYENKRS</sequence>
<dbReference type="OrthoDB" id="6627794at2759"/>
<dbReference type="STRING" id="195883.A0A482WND9"/>
<protein>
    <recommendedName>
        <fullName evidence="3">DUF4371 domain-containing protein</fullName>
    </recommendedName>
</protein>
<dbReference type="Proteomes" id="UP000291343">
    <property type="component" value="Unassembled WGS sequence"/>
</dbReference>
<proteinExistence type="predicted"/>
<evidence type="ECO:0008006" key="3">
    <source>
        <dbReference type="Google" id="ProtNLM"/>
    </source>
</evidence>
<dbReference type="InParanoid" id="A0A482WND9"/>
<reference evidence="1 2" key="1">
    <citation type="journal article" date="2017" name="Gigascience">
        <title>Genome sequence of the small brown planthopper, Laodelphax striatellus.</title>
        <authorList>
            <person name="Zhu J."/>
            <person name="Jiang F."/>
            <person name="Wang X."/>
            <person name="Yang P."/>
            <person name="Bao Y."/>
            <person name="Zhao W."/>
            <person name="Wang W."/>
            <person name="Lu H."/>
            <person name="Wang Q."/>
            <person name="Cui N."/>
            <person name="Li J."/>
            <person name="Chen X."/>
            <person name="Luo L."/>
            <person name="Yu J."/>
            <person name="Kang L."/>
            <person name="Cui F."/>
        </authorList>
    </citation>
    <scope>NUCLEOTIDE SEQUENCE [LARGE SCALE GENOMIC DNA]</scope>
    <source>
        <strain evidence="1">Lst14</strain>
    </source>
</reference>
<gene>
    <name evidence="1" type="ORF">LSTR_LSTR007784</name>
</gene>
<evidence type="ECO:0000313" key="2">
    <source>
        <dbReference type="Proteomes" id="UP000291343"/>
    </source>
</evidence>
<dbReference type="AlphaFoldDB" id="A0A482WND9"/>